<dbReference type="Gene3D" id="3.90.75.20">
    <property type="match status" value="1"/>
</dbReference>
<evidence type="ECO:0000259" key="2">
    <source>
        <dbReference type="Pfam" id="PF13392"/>
    </source>
</evidence>
<dbReference type="Pfam" id="PF13392">
    <property type="entry name" value="HNH_3"/>
    <property type="match status" value="1"/>
</dbReference>
<accession>A0ABM7XBH5</accession>
<evidence type="ECO:0000256" key="1">
    <source>
        <dbReference type="SAM" id="MobiDB-lite"/>
    </source>
</evidence>
<reference evidence="4" key="1">
    <citation type="journal article" date="2022" name="Int. J. Syst. Evol. Microbiol.">
        <title>Anaeromyxobacter oryzae sp. nov., Anaeromyxobacter diazotrophicus sp. nov. and Anaeromyxobacter paludicola sp. nov., isolated from paddy soils.</title>
        <authorList>
            <person name="Itoh H."/>
            <person name="Xu Z."/>
            <person name="Mise K."/>
            <person name="Masuda Y."/>
            <person name="Ushijima N."/>
            <person name="Hayakawa C."/>
            <person name="Shiratori Y."/>
            <person name="Senoo K."/>
        </authorList>
    </citation>
    <scope>NUCLEOTIDE SEQUENCE [LARGE SCALE GENOMIC DNA]</scope>
    <source>
        <strain evidence="4">Red630</strain>
    </source>
</reference>
<feature type="region of interest" description="Disordered" evidence="1">
    <location>
        <begin position="184"/>
        <end position="214"/>
    </location>
</feature>
<dbReference type="Proteomes" id="UP001162734">
    <property type="component" value="Chromosome"/>
</dbReference>
<organism evidence="3 4">
    <name type="scientific">Anaeromyxobacter paludicola</name>
    <dbReference type="NCBI Taxonomy" id="2918171"/>
    <lineage>
        <taxon>Bacteria</taxon>
        <taxon>Pseudomonadati</taxon>
        <taxon>Myxococcota</taxon>
        <taxon>Myxococcia</taxon>
        <taxon>Myxococcales</taxon>
        <taxon>Cystobacterineae</taxon>
        <taxon>Anaeromyxobacteraceae</taxon>
        <taxon>Anaeromyxobacter</taxon>
    </lineage>
</organism>
<name>A0ABM7XBH5_9BACT</name>
<dbReference type="InterPro" id="IPR044925">
    <property type="entry name" value="His-Me_finger_sf"/>
</dbReference>
<dbReference type="InterPro" id="IPR003615">
    <property type="entry name" value="HNH_nuc"/>
</dbReference>
<dbReference type="RefSeq" id="WP_248340963.1">
    <property type="nucleotide sequence ID" value="NZ_AP025592.1"/>
</dbReference>
<sequence>MTEKVDIRTAAGVELRAIPMSPSPDYMAGADGRIYSRLRHKGFGRWKYVDWHPVGPGRRERNRTVVIDHGGRKISLSLARIICTAFHGPPPSEASRVRHLDGDLDNNRAENLQWGTQQEAWADEHGLRLAPGERRRAHRLSKDDRAHLRWAVTMGLCSQRQAARTLGIALSTVQAILHESAPQAREAAVEEAAVEEAVDGEQPGTDLPDDESQH</sequence>
<keyword evidence="4" id="KW-1185">Reference proteome</keyword>
<gene>
    <name evidence="3" type="ORF">AMPC_23230</name>
</gene>
<evidence type="ECO:0000313" key="3">
    <source>
        <dbReference type="EMBL" id="BDG09210.1"/>
    </source>
</evidence>
<feature type="domain" description="HNH nuclease" evidence="2">
    <location>
        <begin position="80"/>
        <end position="119"/>
    </location>
</feature>
<evidence type="ECO:0000313" key="4">
    <source>
        <dbReference type="Proteomes" id="UP001162734"/>
    </source>
</evidence>
<protein>
    <recommendedName>
        <fullName evidence="2">HNH nuclease domain-containing protein</fullName>
    </recommendedName>
</protein>
<dbReference type="SUPFAM" id="SSF54060">
    <property type="entry name" value="His-Me finger endonucleases"/>
    <property type="match status" value="1"/>
</dbReference>
<proteinExistence type="predicted"/>
<dbReference type="EMBL" id="AP025592">
    <property type="protein sequence ID" value="BDG09210.1"/>
    <property type="molecule type" value="Genomic_DNA"/>
</dbReference>